<evidence type="ECO:0000313" key="1">
    <source>
        <dbReference type="EMBL" id="AIS73902.1"/>
    </source>
</evidence>
<keyword evidence="2" id="KW-1185">Reference proteome</keyword>
<organism evidence="1 2">
    <name type="scientific">Lactobacillus phage Ldl1</name>
    <dbReference type="NCBI Taxonomy" id="1552735"/>
    <lineage>
        <taxon>Viruses</taxon>
        <taxon>Duplodnaviria</taxon>
        <taxon>Heunggongvirae</taxon>
        <taxon>Uroviricota</taxon>
        <taxon>Caudoviricetes</taxon>
        <taxon>Tybeckvirinae</taxon>
        <taxon>Lidleunavirus</taxon>
        <taxon>Lidleunavirus Ldl1</taxon>
    </lineage>
</organism>
<dbReference type="Gene3D" id="2.30.30.110">
    <property type="match status" value="1"/>
</dbReference>
<evidence type="ECO:0000313" key="2">
    <source>
        <dbReference type="Proteomes" id="UP000030928"/>
    </source>
</evidence>
<dbReference type="RefSeq" id="YP_009126486.1">
    <property type="nucleotide sequence ID" value="NC_026609.1"/>
</dbReference>
<dbReference type="SUPFAM" id="SSF50118">
    <property type="entry name" value="Cell growth inhibitor/plasmid maintenance toxic component"/>
    <property type="match status" value="1"/>
</dbReference>
<protein>
    <submittedName>
        <fullName evidence="1">Growth inhibitor</fullName>
    </submittedName>
</protein>
<gene>
    <name evidence="1" type="ORF">LDL_044</name>
</gene>
<name>A0A0A7DML4_9CAUD</name>
<dbReference type="InterPro" id="IPR011067">
    <property type="entry name" value="Plasmid_toxin/cell-grow_inhib"/>
</dbReference>
<sequence length="108" mass="12604">MQREIQQGEIYWSNQPFVKCHIQKGSRPYLVISSRNSRGYVTVLPVTSKIKIIANRDNIVVKGKRNQVLLDQPQTVPISTLGRYLDRLNPEEVNEILIAMFDYFFCFK</sequence>
<dbReference type="EMBL" id="KM514685">
    <property type="protein sequence ID" value="AIS73902.1"/>
    <property type="molecule type" value="Genomic_DNA"/>
</dbReference>
<dbReference type="GeneID" id="23681247"/>
<dbReference type="Proteomes" id="UP000030928">
    <property type="component" value="Segment"/>
</dbReference>
<dbReference type="InterPro" id="IPR003477">
    <property type="entry name" value="PemK-like"/>
</dbReference>
<dbReference type="KEGG" id="vg:23681247"/>
<accession>A0A0A7DML4</accession>
<dbReference type="Pfam" id="PF02452">
    <property type="entry name" value="PemK_toxin"/>
    <property type="match status" value="1"/>
</dbReference>
<proteinExistence type="predicted"/>
<reference evidence="1 2" key="1">
    <citation type="journal article" date="2014" name="Appl. Environ. Microbiol.">
        <title>Genome and proteome analysis of bacteriophage Ldl1 reveals the existence of a novel phage group infecting Lactobacillus delbrueckii subsp. Lactis.</title>
        <authorList>
            <person name="Casey E."/>
            <person name="Mahony J."/>
            <person name="Neve H."/>
            <person name="Noben J.P."/>
            <person name="Bello F.D."/>
            <person name="van Sinderen D."/>
        </authorList>
    </citation>
    <scope>NUCLEOTIDE SEQUENCE [LARGE SCALE GENOMIC DNA]</scope>
    <source>
        <strain evidence="1">Ldl1</strain>
    </source>
</reference>
<dbReference type="GO" id="GO:0003677">
    <property type="term" value="F:DNA binding"/>
    <property type="evidence" value="ECO:0007669"/>
    <property type="project" value="InterPro"/>
</dbReference>